<keyword evidence="5 6" id="KW-0472">Membrane</keyword>
<protein>
    <submittedName>
        <fullName evidence="9">TspO/MBR family protein</fullName>
    </submittedName>
</protein>
<organism evidence="9">
    <name type="scientific">Brugia pahangi</name>
    <name type="common">Filarial nematode worm</name>
    <dbReference type="NCBI Taxonomy" id="6280"/>
    <lineage>
        <taxon>Eukaryota</taxon>
        <taxon>Metazoa</taxon>
        <taxon>Ecdysozoa</taxon>
        <taxon>Nematoda</taxon>
        <taxon>Chromadorea</taxon>
        <taxon>Rhabditida</taxon>
        <taxon>Spirurina</taxon>
        <taxon>Spiruromorpha</taxon>
        <taxon>Filarioidea</taxon>
        <taxon>Onchocercidae</taxon>
        <taxon>Brugia</taxon>
    </lineage>
</organism>
<evidence type="ECO:0000256" key="1">
    <source>
        <dbReference type="ARBA" id="ARBA00004141"/>
    </source>
</evidence>
<sequence length="152" mass="16884">MIPGAVGLISCLPYYKSNNPIEWWNSCKKPQWAPKSLHAYACIDLLTIAPVGFASYFIYKYANGLSNALTVLSIGLYGTNLMLCFTSLSSMKKKDINAVYYFSIGVHITATGSALIAYKIHRCAGLLMVPYVLWTGFHTFILHTMKSLNSEI</sequence>
<comment type="similarity">
    <text evidence="2">Belongs to the TspO/BZRP family.</text>
</comment>
<reference evidence="9" key="1">
    <citation type="submission" date="2017-02" db="UniProtKB">
        <authorList>
            <consortium name="WormBaseParasite"/>
        </authorList>
    </citation>
    <scope>IDENTIFICATION</scope>
</reference>
<evidence type="ECO:0000256" key="5">
    <source>
        <dbReference type="ARBA" id="ARBA00023136"/>
    </source>
</evidence>
<feature type="transmembrane region" description="Helical" evidence="6">
    <location>
        <begin position="65"/>
        <end position="86"/>
    </location>
</feature>
<keyword evidence="4 6" id="KW-1133">Transmembrane helix</keyword>
<evidence type="ECO:0000256" key="6">
    <source>
        <dbReference type="SAM" id="Phobius"/>
    </source>
</evidence>
<dbReference type="EMBL" id="UZAD01013366">
    <property type="protein sequence ID" value="VDN94405.1"/>
    <property type="molecule type" value="Genomic_DNA"/>
</dbReference>
<dbReference type="InterPro" id="IPR038330">
    <property type="entry name" value="TspO/MBR-related_sf"/>
</dbReference>
<keyword evidence="3 6" id="KW-0812">Transmembrane</keyword>
<comment type="subcellular location">
    <subcellularLocation>
        <location evidence="1">Membrane</location>
        <topology evidence="1">Multi-pass membrane protein</topology>
    </subcellularLocation>
</comment>
<evidence type="ECO:0000313" key="7">
    <source>
        <dbReference type="EMBL" id="VDN94405.1"/>
    </source>
</evidence>
<evidence type="ECO:0000256" key="2">
    <source>
        <dbReference type="ARBA" id="ARBA00007524"/>
    </source>
</evidence>
<feature type="transmembrane region" description="Helical" evidence="6">
    <location>
        <begin position="124"/>
        <end position="142"/>
    </location>
</feature>
<dbReference type="Gene3D" id="1.20.1260.100">
    <property type="entry name" value="TspO/MBR protein"/>
    <property type="match status" value="1"/>
</dbReference>
<keyword evidence="8" id="KW-1185">Reference proteome</keyword>
<evidence type="ECO:0000256" key="4">
    <source>
        <dbReference type="ARBA" id="ARBA00022989"/>
    </source>
</evidence>
<proteinExistence type="inferred from homology"/>
<dbReference type="PANTHER" id="PTHR10057:SF0">
    <property type="entry name" value="TRANSLOCATOR PROTEIN"/>
    <property type="match status" value="1"/>
</dbReference>
<evidence type="ECO:0000256" key="3">
    <source>
        <dbReference type="ARBA" id="ARBA00022692"/>
    </source>
</evidence>
<feature type="transmembrane region" description="Helical" evidence="6">
    <location>
        <begin position="37"/>
        <end position="59"/>
    </location>
</feature>
<dbReference type="InterPro" id="IPR004307">
    <property type="entry name" value="TspO_MBR"/>
</dbReference>
<dbReference type="PANTHER" id="PTHR10057">
    <property type="entry name" value="PERIPHERAL-TYPE BENZODIAZEPINE RECEPTOR"/>
    <property type="match status" value="1"/>
</dbReference>
<dbReference type="Pfam" id="PF03073">
    <property type="entry name" value="TspO_MBR"/>
    <property type="match status" value="1"/>
</dbReference>
<dbReference type="STRING" id="6280.A0A0N4TWH9"/>
<dbReference type="GO" id="GO:0005741">
    <property type="term" value="C:mitochondrial outer membrane"/>
    <property type="evidence" value="ECO:0007669"/>
    <property type="project" value="TreeGrafter"/>
</dbReference>
<dbReference type="WBParaSite" id="BPAG_0001329201-mRNA-1">
    <property type="protein sequence ID" value="BPAG_0001329201-mRNA-1"/>
    <property type="gene ID" value="BPAG_0001329201"/>
</dbReference>
<dbReference type="AlphaFoldDB" id="A0A0N4TWH9"/>
<evidence type="ECO:0000313" key="9">
    <source>
        <dbReference type="WBParaSite" id="BPAG_0001329201-mRNA-1"/>
    </source>
</evidence>
<reference evidence="7 8" key="2">
    <citation type="submission" date="2018-11" db="EMBL/GenBank/DDBJ databases">
        <authorList>
            <consortium name="Pathogen Informatics"/>
        </authorList>
    </citation>
    <scope>NUCLEOTIDE SEQUENCE [LARGE SCALE GENOMIC DNA]</scope>
</reference>
<dbReference type="Proteomes" id="UP000278627">
    <property type="component" value="Unassembled WGS sequence"/>
</dbReference>
<accession>A0A0N4TWH9</accession>
<gene>
    <name evidence="7" type="ORF">BPAG_LOCUS13220</name>
</gene>
<dbReference type="GO" id="GO:0033013">
    <property type="term" value="P:tetrapyrrole metabolic process"/>
    <property type="evidence" value="ECO:0007669"/>
    <property type="project" value="UniProtKB-ARBA"/>
</dbReference>
<name>A0A0N4TWH9_BRUPA</name>
<evidence type="ECO:0000313" key="8">
    <source>
        <dbReference type="Proteomes" id="UP000278627"/>
    </source>
</evidence>
<feature type="transmembrane region" description="Helical" evidence="6">
    <location>
        <begin position="98"/>
        <end position="118"/>
    </location>
</feature>